<proteinExistence type="predicted"/>
<protein>
    <recommendedName>
        <fullName evidence="1">Aminotransferase-like plant mobile domain-containing protein</fullName>
    </recommendedName>
</protein>
<accession>A0A8I6Y9S5</accession>
<dbReference type="AlphaFoldDB" id="A0A8I6Y9S5"/>
<dbReference type="Gramene" id="HORVU.MOREX.r3.4HG0403310.1">
    <property type="protein sequence ID" value="HORVU.MOREX.r3.4HG0403310.1.CDS1"/>
    <property type="gene ID" value="HORVU.MOREX.r3.4HG0403310"/>
</dbReference>
<dbReference type="InterPro" id="IPR044824">
    <property type="entry name" value="MAIN-like"/>
</dbReference>
<reference evidence="3" key="1">
    <citation type="journal article" date="2012" name="Nature">
        <title>A physical, genetic and functional sequence assembly of the barley genome.</title>
        <authorList>
            <consortium name="The International Barley Genome Sequencing Consortium"/>
            <person name="Mayer K.F."/>
            <person name="Waugh R."/>
            <person name="Brown J.W."/>
            <person name="Schulman A."/>
            <person name="Langridge P."/>
            <person name="Platzer M."/>
            <person name="Fincher G.B."/>
            <person name="Muehlbauer G.J."/>
            <person name="Sato K."/>
            <person name="Close T.J."/>
            <person name="Wise R.P."/>
            <person name="Stein N."/>
        </authorList>
    </citation>
    <scope>NUCLEOTIDE SEQUENCE [LARGE SCALE GENOMIC DNA]</scope>
    <source>
        <strain evidence="3">cv. Morex</strain>
    </source>
</reference>
<name>A0A8I6Y9S5_HORVV</name>
<sequence length="163" mass="18543">MDLLQFVLNFKGTPPWLNSTVITALTNRWRSETRSFHLAFGEMTITLEDIAMISKLPIEGRALTGKVKSEGWQQRVAGLVGVEPPPWIHEAKKDPSPSGVLFSWLQQHFYESPDNASPAVVEMHARAYLWNHLTQVISKLIFNPTHQQLHFNVGSSAICFWYL</sequence>
<dbReference type="PANTHER" id="PTHR46033">
    <property type="entry name" value="PROTEIN MAIN-LIKE 2"/>
    <property type="match status" value="1"/>
</dbReference>
<dbReference type="PANTHER" id="PTHR46033:SF8">
    <property type="entry name" value="PROTEIN MAINTENANCE OF MERISTEMS-LIKE"/>
    <property type="match status" value="1"/>
</dbReference>
<reference evidence="2" key="2">
    <citation type="submission" date="2020-10" db="EMBL/GenBank/DDBJ databases">
        <authorList>
            <person name="Scholz U."/>
            <person name="Mascher M."/>
            <person name="Fiebig A."/>
        </authorList>
    </citation>
    <scope>NUCLEOTIDE SEQUENCE [LARGE SCALE GENOMIC DNA]</scope>
    <source>
        <strain evidence="2">cv. Morex</strain>
    </source>
</reference>
<organism evidence="2 3">
    <name type="scientific">Hordeum vulgare subsp. vulgare</name>
    <name type="common">Domesticated barley</name>
    <dbReference type="NCBI Taxonomy" id="112509"/>
    <lineage>
        <taxon>Eukaryota</taxon>
        <taxon>Viridiplantae</taxon>
        <taxon>Streptophyta</taxon>
        <taxon>Embryophyta</taxon>
        <taxon>Tracheophyta</taxon>
        <taxon>Spermatophyta</taxon>
        <taxon>Magnoliopsida</taxon>
        <taxon>Liliopsida</taxon>
        <taxon>Poales</taxon>
        <taxon>Poaceae</taxon>
        <taxon>BOP clade</taxon>
        <taxon>Pooideae</taxon>
        <taxon>Triticodae</taxon>
        <taxon>Triticeae</taxon>
        <taxon>Hordeinae</taxon>
        <taxon>Hordeum</taxon>
    </lineage>
</organism>
<evidence type="ECO:0000313" key="3">
    <source>
        <dbReference type="Proteomes" id="UP000011116"/>
    </source>
</evidence>
<dbReference type="Pfam" id="PF10536">
    <property type="entry name" value="PMD"/>
    <property type="match status" value="1"/>
</dbReference>
<dbReference type="Proteomes" id="UP000011116">
    <property type="component" value="Chromosome 4H"/>
</dbReference>
<evidence type="ECO:0000313" key="2">
    <source>
        <dbReference type="EnsemblPlants" id="HORVU.MOREX.r3.4HG0403310.1.CDS1"/>
    </source>
</evidence>
<dbReference type="InterPro" id="IPR019557">
    <property type="entry name" value="AminoTfrase-like_pln_mobile"/>
</dbReference>
<evidence type="ECO:0000259" key="1">
    <source>
        <dbReference type="Pfam" id="PF10536"/>
    </source>
</evidence>
<dbReference type="EnsemblPlants" id="HORVU.MOREX.r3.4HG0403310.1">
    <property type="protein sequence ID" value="HORVU.MOREX.r3.4HG0403310.1.CDS1"/>
    <property type="gene ID" value="HORVU.MOREX.r3.4HG0403310"/>
</dbReference>
<dbReference type="GO" id="GO:0010073">
    <property type="term" value="P:meristem maintenance"/>
    <property type="evidence" value="ECO:0007669"/>
    <property type="project" value="InterPro"/>
</dbReference>
<reference evidence="2" key="3">
    <citation type="submission" date="2022-01" db="UniProtKB">
        <authorList>
            <consortium name="EnsemblPlants"/>
        </authorList>
    </citation>
    <scope>IDENTIFICATION</scope>
    <source>
        <strain evidence="2">subsp. vulgare</strain>
    </source>
</reference>
<feature type="domain" description="Aminotransferase-like plant mobile" evidence="1">
    <location>
        <begin position="18"/>
        <end position="137"/>
    </location>
</feature>
<keyword evidence="3" id="KW-1185">Reference proteome</keyword>